<accession>A0A2G9T8D9</accession>
<protein>
    <recommendedName>
        <fullName evidence="3">CHK kinase-like domain-containing protein</fullName>
    </recommendedName>
</protein>
<proteinExistence type="predicted"/>
<evidence type="ECO:0008006" key="3">
    <source>
        <dbReference type="Google" id="ProtNLM"/>
    </source>
</evidence>
<sequence>FLSGEDRRAHWEELLEDFYGYLEEEIGNRKMPYTLEQLKEAYRQFFPTGAFIFMPFLEPLFEVISRDPDEEHRKQGLEMALAKIESMLEDIFDYHDRNMKIRKGKPVV</sequence>
<name>A0A2G9T8D9_TELCI</name>
<dbReference type="OrthoDB" id="5777157at2759"/>
<gene>
    <name evidence="1" type="ORF">TELCIR_24413</name>
</gene>
<dbReference type="PANTHER" id="PTHR23020:SF8">
    <property type="entry name" value="CHK KINASE-LIKE DOMAIN-CONTAINING PROTEIN"/>
    <property type="match status" value="1"/>
</dbReference>
<evidence type="ECO:0000313" key="1">
    <source>
        <dbReference type="EMBL" id="PIO54229.1"/>
    </source>
</evidence>
<evidence type="ECO:0000313" key="2">
    <source>
        <dbReference type="Proteomes" id="UP000230423"/>
    </source>
</evidence>
<dbReference type="AlphaFoldDB" id="A0A2G9T8D9"/>
<feature type="non-terminal residue" evidence="1">
    <location>
        <position position="1"/>
    </location>
</feature>
<keyword evidence="2" id="KW-1185">Reference proteome</keyword>
<dbReference type="EMBL" id="KZ399754">
    <property type="protein sequence ID" value="PIO54229.1"/>
    <property type="molecule type" value="Genomic_DNA"/>
</dbReference>
<dbReference type="InterPro" id="IPR052961">
    <property type="entry name" value="Oxido-Kinase-like_Enzymes"/>
</dbReference>
<dbReference type="PANTHER" id="PTHR23020">
    <property type="entry name" value="UNCHARACTERIZED NUCLEAR HORMONE RECEPTOR-RELATED"/>
    <property type="match status" value="1"/>
</dbReference>
<dbReference type="Proteomes" id="UP000230423">
    <property type="component" value="Unassembled WGS sequence"/>
</dbReference>
<dbReference type="InterPro" id="IPR012877">
    <property type="entry name" value="Dhs-27"/>
</dbReference>
<dbReference type="Pfam" id="PF07914">
    <property type="entry name" value="DUF1679"/>
    <property type="match status" value="1"/>
</dbReference>
<organism evidence="1 2">
    <name type="scientific">Teladorsagia circumcincta</name>
    <name type="common">Brown stomach worm</name>
    <name type="synonym">Ostertagia circumcincta</name>
    <dbReference type="NCBI Taxonomy" id="45464"/>
    <lineage>
        <taxon>Eukaryota</taxon>
        <taxon>Metazoa</taxon>
        <taxon>Ecdysozoa</taxon>
        <taxon>Nematoda</taxon>
        <taxon>Chromadorea</taxon>
        <taxon>Rhabditida</taxon>
        <taxon>Rhabditina</taxon>
        <taxon>Rhabditomorpha</taxon>
        <taxon>Strongyloidea</taxon>
        <taxon>Trichostrongylidae</taxon>
        <taxon>Teladorsagia</taxon>
    </lineage>
</organism>
<reference evidence="1 2" key="1">
    <citation type="submission" date="2015-09" db="EMBL/GenBank/DDBJ databases">
        <title>Draft genome of the parasitic nematode Teladorsagia circumcincta isolate WARC Sus (inbred).</title>
        <authorList>
            <person name="Mitreva M."/>
        </authorList>
    </citation>
    <scope>NUCLEOTIDE SEQUENCE [LARGE SCALE GENOMIC DNA]</scope>
    <source>
        <strain evidence="1 2">S</strain>
    </source>
</reference>